<organism evidence="8">
    <name type="scientific">Zea mays</name>
    <name type="common">Maize</name>
    <dbReference type="NCBI Taxonomy" id="4577"/>
    <lineage>
        <taxon>Eukaryota</taxon>
        <taxon>Viridiplantae</taxon>
        <taxon>Streptophyta</taxon>
        <taxon>Embryophyta</taxon>
        <taxon>Tracheophyta</taxon>
        <taxon>Spermatophyta</taxon>
        <taxon>Magnoliopsida</taxon>
        <taxon>Liliopsida</taxon>
        <taxon>Poales</taxon>
        <taxon>Poaceae</taxon>
        <taxon>PACMAD clade</taxon>
        <taxon>Panicoideae</taxon>
        <taxon>Andropogonodae</taxon>
        <taxon>Andropogoneae</taxon>
        <taxon>Tripsacinae</taxon>
        <taxon>Zea</taxon>
    </lineage>
</organism>
<dbReference type="GO" id="GO:1902065">
    <property type="term" value="P:response to L-glutamate"/>
    <property type="evidence" value="ECO:0007669"/>
    <property type="project" value="UniProtKB-ARBA"/>
</dbReference>
<feature type="compositionally biased region" description="Low complexity" evidence="7">
    <location>
        <begin position="151"/>
        <end position="166"/>
    </location>
</feature>
<evidence type="ECO:0000256" key="2">
    <source>
        <dbReference type="ARBA" id="ARBA00022527"/>
    </source>
</evidence>
<feature type="compositionally biased region" description="Low complexity" evidence="7">
    <location>
        <begin position="122"/>
        <end position="132"/>
    </location>
</feature>
<dbReference type="GO" id="GO:0004674">
    <property type="term" value="F:protein serine/threonine kinase activity"/>
    <property type="evidence" value="ECO:0007669"/>
    <property type="project" value="UniProtKB-KW"/>
</dbReference>
<protein>
    <submittedName>
        <fullName evidence="8">Mitogen-activated protein kinase kinase kinase 1</fullName>
    </submittedName>
</protein>
<dbReference type="InterPro" id="IPR008271">
    <property type="entry name" value="Ser/Thr_kinase_AS"/>
</dbReference>
<dbReference type="InParanoid" id="A0A1D6JX15"/>
<evidence type="ECO:0000256" key="4">
    <source>
        <dbReference type="ARBA" id="ARBA00022741"/>
    </source>
</evidence>
<feature type="region of interest" description="Disordered" evidence="7">
    <location>
        <begin position="240"/>
        <end position="265"/>
    </location>
</feature>
<dbReference type="InterPro" id="IPR000719">
    <property type="entry name" value="Prot_kinase_dom"/>
</dbReference>
<feature type="region of interest" description="Disordered" evidence="7">
    <location>
        <begin position="121"/>
        <end position="192"/>
    </location>
</feature>
<feature type="compositionally biased region" description="Basic and acidic residues" evidence="7">
    <location>
        <begin position="172"/>
        <end position="182"/>
    </location>
</feature>
<keyword evidence="6" id="KW-0067">ATP-binding</keyword>
<keyword evidence="4" id="KW-0547">Nucleotide-binding</keyword>
<dbReference type="PROSITE" id="PS50011">
    <property type="entry name" value="PROTEIN_KINASE_DOM"/>
    <property type="match status" value="1"/>
</dbReference>
<dbReference type="GO" id="GO:0005524">
    <property type="term" value="F:ATP binding"/>
    <property type="evidence" value="ECO:0007669"/>
    <property type="project" value="UniProtKB-KW"/>
</dbReference>
<dbReference type="FunFam" id="1.10.510.10:FF:000359">
    <property type="entry name" value="Mitogen-activated protein kinase 1, putative, expressed"/>
    <property type="match status" value="1"/>
</dbReference>
<evidence type="ECO:0000256" key="7">
    <source>
        <dbReference type="SAM" id="MobiDB-lite"/>
    </source>
</evidence>
<dbReference type="ExpressionAtlas" id="A0A1D6JX15">
    <property type="expression patterns" value="baseline and differential"/>
</dbReference>
<dbReference type="AlphaFoldDB" id="A0A1D6JX15"/>
<keyword evidence="5 8" id="KW-0418">Kinase</keyword>
<evidence type="ECO:0000256" key="6">
    <source>
        <dbReference type="ARBA" id="ARBA00022840"/>
    </source>
</evidence>
<dbReference type="STRING" id="4577.A0A1D6JX15"/>
<proteinExistence type="inferred from homology"/>
<feature type="compositionally biased region" description="Low complexity" evidence="7">
    <location>
        <begin position="283"/>
        <end position="304"/>
    </location>
</feature>
<evidence type="ECO:0000256" key="1">
    <source>
        <dbReference type="ARBA" id="ARBA00006529"/>
    </source>
</evidence>
<feature type="region of interest" description="Disordered" evidence="7">
    <location>
        <begin position="281"/>
        <end position="304"/>
    </location>
</feature>
<evidence type="ECO:0000313" key="8">
    <source>
        <dbReference type="EMBL" id="ONL96253.1"/>
    </source>
</evidence>
<dbReference type="PROSITE" id="PS00108">
    <property type="entry name" value="PROTEIN_KINASE_ST"/>
    <property type="match status" value="1"/>
</dbReference>
<dbReference type="EMBL" id="CM007647">
    <property type="protein sequence ID" value="ONL96253.1"/>
    <property type="molecule type" value="Genomic_DNA"/>
</dbReference>
<dbReference type="Gene3D" id="1.10.510.10">
    <property type="entry name" value="Transferase(Phosphotransferase) domain 1"/>
    <property type="match status" value="1"/>
</dbReference>
<gene>
    <name evidence="8" type="ORF">ZEAMMB73_Zm00001d028514</name>
</gene>
<dbReference type="InterPro" id="IPR011009">
    <property type="entry name" value="Kinase-like_dom_sf"/>
</dbReference>
<name>A0A1D6JX15_MAIZE</name>
<evidence type="ECO:0000256" key="3">
    <source>
        <dbReference type="ARBA" id="ARBA00022679"/>
    </source>
</evidence>
<dbReference type="Pfam" id="PF00069">
    <property type="entry name" value="Pkinase"/>
    <property type="match status" value="1"/>
</dbReference>
<dbReference type="PANTHER" id="PTHR48016">
    <property type="entry name" value="MAP KINASE KINASE KINASE SSK2-RELATED-RELATED"/>
    <property type="match status" value="1"/>
</dbReference>
<dbReference type="FunCoup" id="A0A1D6JX15">
    <property type="interactions" value="800"/>
</dbReference>
<accession>A0A1D6JX15</accession>
<dbReference type="InterPro" id="IPR050538">
    <property type="entry name" value="MAP_kinase_kinase_kinase"/>
</dbReference>
<sequence length="653" mass="71624">MGPPFSAQDPAPSPSGGSGSGSSRRRLRRLDRRNASKNISYNATNYCQYPPSPQVASAPGSGRASLAGSLACSIDVVNSFRIGGNGDGGRDLRFLCESLGLSGPDDFAIPLADWEAHKAVRSSTSASGSPNSARTNHDSPQRDSPFCQVGAEEPAQAADADPELLAGTGRDGPIEAPERPARLDPPPESTFPDVRRAVGEGGIKGVRPPPVLKPPPSMALPAVCGVGSTWDILRSFAPDEKEDAPASRTVRRFGHRAAEEKDDDEDGAVLLMLDDLRLEESSEGFTGTSSLSTTNDDETSSTTTESMFYISPNGRFRRRIRSWNRGMLLGSGSFGTVYEGISESQLKSFNCNSMNHFLNHTWEHDILVYQNVALMTSRSAENIVSYTFFCYCVIISEGVFFAVKEVNLFDKGSNAKQCIFQLEQEIALLSQFEHENIVQYYGTDKEDSKLYIFLELLTQGSLALLYQRYRLRDTHVSAYTRQILNGLIYLHEKNIVHRDIKCANILVHANGSVKLADFGLAKEITKFNAVKSCKGTVYWMAPEVVNPKKTYGPAADIWSLGCTVLEMLTRQIPYPGLEWTQALYRIGKGESPAIPSSLSKDARDFISQCVKPNPEDRPSAIKLLEHPFVNKPIRSVWSLRTSSRSNSSTRGIN</sequence>
<evidence type="ECO:0000256" key="5">
    <source>
        <dbReference type="ARBA" id="ARBA00022777"/>
    </source>
</evidence>
<dbReference type="SUPFAM" id="SSF56112">
    <property type="entry name" value="Protein kinase-like (PK-like)"/>
    <property type="match status" value="1"/>
</dbReference>
<comment type="similarity">
    <text evidence="1">Belongs to the protein kinase superfamily. STE Ser/Thr protein kinase family. MAP kinase kinase kinase subfamily.</text>
</comment>
<dbReference type="SMR" id="A0A1D6JX15"/>
<feature type="region of interest" description="Disordered" evidence="7">
    <location>
        <begin position="1"/>
        <end position="35"/>
    </location>
</feature>
<dbReference type="SMART" id="SM00220">
    <property type="entry name" value="S_TKc"/>
    <property type="match status" value="1"/>
</dbReference>
<dbReference type="PANTHER" id="PTHR48016:SF29">
    <property type="entry name" value="MITOGEN-ACTIVATED PROTEIN KINASE KINASE KINASE 1-RELATED"/>
    <property type="match status" value="1"/>
</dbReference>
<keyword evidence="3" id="KW-0808">Transferase</keyword>
<reference evidence="8" key="1">
    <citation type="submission" date="2015-12" db="EMBL/GenBank/DDBJ databases">
        <title>Update maize B73 reference genome by single molecule sequencing technologies.</title>
        <authorList>
            <consortium name="Maize Genome Sequencing Project"/>
            <person name="Ware D."/>
        </authorList>
    </citation>
    <scope>NUCLEOTIDE SEQUENCE [LARGE SCALE GENOMIC DNA]</scope>
    <source>
        <tissue evidence="8">Seedling</tissue>
    </source>
</reference>
<keyword evidence="2" id="KW-0723">Serine/threonine-protein kinase</keyword>